<sequence length="853" mass="98811">MAESRDEVSQNELLEYMSNIGLKQSKIVNKSIKPQKLQPQARAVKKIKLSKTSPKRFEKRSVVAIKTPLVTNDSMWFEVQRELYQKLNITSGDNLKVPDLFLKEAEELISRDTAAYKSVQEKINKSDTEWIRSILVTGTLSDKLSAHVLLVQESPIHNLTSLSALLNLAAKNEKRVALNSCDSLRQLWTSSLLPDRKLIPLGQYYTGLKSLKSSQDRDRSIILALFEHKLRHYYLGFINLVKRYAHDTVLDVKTKSIDYLFEMLAMKPEQEQILLTALVDKLADPSKKIASKAQYLLFKLNSRHPNMKYVVCEEVERLVNRTSISEKAQYYGFNFLNQIILSRGDVKLANKLILIYFTFFRVYSKKNEANWKVLSSLLSGVQRAYPFSELKDDELFSKQIDMLFKIVHVGTFSTSLQSLLFLFQLIETKPQITVRFHQVLYNKMYDRELVSSNKHALFLNLIFRTFKGDSVLIRNKAYVKRLLQSTIFHKSNYLCAVLKLCEMIFQHDYTLKSLITQPVDRDSEDENFKDLSSSNEESDGNHTPVKSLSSAPRYYSNCRNPLYSHADYSCLWEISLIGNHYHPSARSFAENLLCSKKSEFSGDPLECFSFTSFLDKFVYKSPKQKETGQGISLMQKLTSKQRPNKIPVNSPAFLSLKPDCIPEDEVFYYQYFKLQERKLSKQRENSEKLLQDDEDLQPDRELTPNFMGDLKKKFNKRRCEQSEYSSSSNSEIEDFDMDGSDFDSSEDVGFNEEKYEKMLIRDVKSDEERQGEGSIDDRLFAAADEFSHLIEDGIYQENQDKNNTKRKRYSIKSAANKLRRPSPKLKTMQKSKKNAKNSFGKQNFGKSFKKLRN</sequence>
<feature type="region of interest" description="Disordered" evidence="2">
    <location>
        <begin position="683"/>
        <end position="705"/>
    </location>
</feature>
<evidence type="ECO:0000256" key="2">
    <source>
        <dbReference type="SAM" id="MobiDB-lite"/>
    </source>
</evidence>
<dbReference type="PANTHER" id="PTHR12048">
    <property type="entry name" value="CCAAT-BINDING FACTOR-RELATED"/>
    <property type="match status" value="1"/>
</dbReference>
<proteinExistence type="inferred from homology"/>
<dbReference type="InterPro" id="IPR016024">
    <property type="entry name" value="ARM-type_fold"/>
</dbReference>
<dbReference type="AlphaFoldDB" id="A0AAV7K8H6"/>
<dbReference type="GO" id="GO:0005634">
    <property type="term" value="C:nucleus"/>
    <property type="evidence" value="ECO:0007669"/>
    <property type="project" value="TreeGrafter"/>
</dbReference>
<dbReference type="EMBL" id="JAKMXF010000111">
    <property type="protein sequence ID" value="KAI6657577.1"/>
    <property type="molecule type" value="Genomic_DNA"/>
</dbReference>
<dbReference type="Proteomes" id="UP001165289">
    <property type="component" value="Unassembled WGS sequence"/>
</dbReference>
<evidence type="ECO:0000256" key="1">
    <source>
        <dbReference type="ARBA" id="ARBA00007797"/>
    </source>
</evidence>
<dbReference type="Pfam" id="PF03914">
    <property type="entry name" value="CBF"/>
    <property type="match status" value="1"/>
</dbReference>
<reference evidence="4 5" key="1">
    <citation type="journal article" date="2023" name="BMC Biol.">
        <title>The compact genome of the sponge Oopsacas minuta (Hexactinellida) is lacking key metazoan core genes.</title>
        <authorList>
            <person name="Santini S."/>
            <person name="Schenkelaars Q."/>
            <person name="Jourda C."/>
            <person name="Duchesne M."/>
            <person name="Belahbib H."/>
            <person name="Rocher C."/>
            <person name="Selva M."/>
            <person name="Riesgo A."/>
            <person name="Vervoort M."/>
            <person name="Leys S.P."/>
            <person name="Kodjabachian L."/>
            <person name="Le Bivic A."/>
            <person name="Borchiellini C."/>
            <person name="Claverie J.M."/>
            <person name="Renard E."/>
        </authorList>
    </citation>
    <scope>NUCLEOTIDE SEQUENCE [LARGE SCALE GENOMIC DNA]</scope>
    <source>
        <strain evidence="4">SPO-2</strain>
    </source>
</reference>
<name>A0AAV7K8H6_9METZ</name>
<evidence type="ECO:0000313" key="4">
    <source>
        <dbReference type="EMBL" id="KAI6657577.1"/>
    </source>
</evidence>
<comment type="caution">
    <text evidence="4">The sequence shown here is derived from an EMBL/GenBank/DDBJ whole genome shotgun (WGS) entry which is preliminary data.</text>
</comment>
<dbReference type="SUPFAM" id="SSF48371">
    <property type="entry name" value="ARM repeat"/>
    <property type="match status" value="1"/>
</dbReference>
<organism evidence="4 5">
    <name type="scientific">Oopsacas minuta</name>
    <dbReference type="NCBI Taxonomy" id="111878"/>
    <lineage>
        <taxon>Eukaryota</taxon>
        <taxon>Metazoa</taxon>
        <taxon>Porifera</taxon>
        <taxon>Hexactinellida</taxon>
        <taxon>Hexasterophora</taxon>
        <taxon>Lyssacinosida</taxon>
        <taxon>Leucopsacidae</taxon>
        <taxon>Oopsacas</taxon>
    </lineage>
</organism>
<feature type="region of interest" description="Disordered" evidence="2">
    <location>
        <begin position="792"/>
        <end position="853"/>
    </location>
</feature>
<dbReference type="PANTHER" id="PTHR12048:SF0">
    <property type="entry name" value="CCAAT_ENHANCER-BINDING PROTEIN ZETA"/>
    <property type="match status" value="1"/>
</dbReference>
<feature type="compositionally biased region" description="Basic and acidic residues" evidence="2">
    <location>
        <begin position="683"/>
        <end position="702"/>
    </location>
</feature>
<accession>A0AAV7K8H6</accession>
<gene>
    <name evidence="4" type="ORF">LOD99_320</name>
</gene>
<keyword evidence="5" id="KW-1185">Reference proteome</keyword>
<protein>
    <submittedName>
        <fullName evidence="4">CCAAT/enhancer-binding protein zeta</fullName>
    </submittedName>
</protein>
<feature type="region of interest" description="Disordered" evidence="2">
    <location>
        <begin position="718"/>
        <end position="747"/>
    </location>
</feature>
<comment type="similarity">
    <text evidence="1">Belongs to the CBF/MAK21 family.</text>
</comment>
<evidence type="ECO:0000313" key="5">
    <source>
        <dbReference type="Proteomes" id="UP001165289"/>
    </source>
</evidence>
<evidence type="ECO:0000259" key="3">
    <source>
        <dbReference type="Pfam" id="PF03914"/>
    </source>
</evidence>
<dbReference type="InterPro" id="IPR040155">
    <property type="entry name" value="CEBPZ/Mak21-like"/>
</dbReference>
<feature type="domain" description="CCAAT-binding factor" evidence="3">
    <location>
        <begin position="415"/>
        <end position="589"/>
    </location>
</feature>
<dbReference type="InterPro" id="IPR005612">
    <property type="entry name" value="CCAAT-binding_factor"/>
</dbReference>
<feature type="region of interest" description="Disordered" evidence="2">
    <location>
        <begin position="523"/>
        <end position="548"/>
    </location>
</feature>
<feature type="compositionally biased region" description="Polar residues" evidence="2">
    <location>
        <begin position="836"/>
        <end position="845"/>
    </location>
</feature>
<feature type="compositionally biased region" description="Acidic residues" evidence="2">
    <location>
        <begin position="731"/>
        <end position="747"/>
    </location>
</feature>
<feature type="compositionally biased region" description="Basic residues" evidence="2">
    <location>
        <begin position="817"/>
        <end position="835"/>
    </location>
</feature>